<dbReference type="AlphaFoldDB" id="A0A931NDV8"/>
<dbReference type="NCBIfam" id="NF002542">
    <property type="entry name" value="PRK02101.1-3"/>
    <property type="match status" value="1"/>
</dbReference>
<accession>A0A931NDV8</accession>
<organism evidence="2 3">
    <name type="scientific">Inhella gelatinilytica</name>
    <dbReference type="NCBI Taxonomy" id="2795030"/>
    <lineage>
        <taxon>Bacteria</taxon>
        <taxon>Pseudomonadati</taxon>
        <taxon>Pseudomonadota</taxon>
        <taxon>Betaproteobacteria</taxon>
        <taxon>Burkholderiales</taxon>
        <taxon>Sphaerotilaceae</taxon>
        <taxon>Inhella</taxon>
    </lineage>
</organism>
<dbReference type="HAMAP" id="MF_00652">
    <property type="entry name" value="UPF0246"/>
    <property type="match status" value="1"/>
</dbReference>
<protein>
    <recommendedName>
        <fullName evidence="1">UPF0246 protein I7X43_11680</fullName>
    </recommendedName>
</protein>
<dbReference type="PANTHER" id="PTHR30283">
    <property type="entry name" value="PEROXIDE STRESS RESPONSE PROTEIN YAAA"/>
    <property type="match status" value="1"/>
</dbReference>
<comment type="similarity">
    <text evidence="1">Belongs to the UPF0246 family.</text>
</comment>
<dbReference type="PANTHER" id="PTHR30283:SF4">
    <property type="entry name" value="PEROXIDE STRESS RESISTANCE PROTEIN YAAA"/>
    <property type="match status" value="1"/>
</dbReference>
<keyword evidence="3" id="KW-1185">Reference proteome</keyword>
<reference evidence="2" key="1">
    <citation type="submission" date="2020-12" db="EMBL/GenBank/DDBJ databases">
        <title>The genome sequence of Inhella sp. 4Y17.</title>
        <authorList>
            <person name="Liu Y."/>
        </authorList>
    </citation>
    <scope>NUCLEOTIDE SEQUENCE</scope>
    <source>
        <strain evidence="2">4Y10</strain>
    </source>
</reference>
<dbReference type="EMBL" id="JAEDAL010000005">
    <property type="protein sequence ID" value="MBH9553502.1"/>
    <property type="molecule type" value="Genomic_DNA"/>
</dbReference>
<dbReference type="GO" id="GO:0005829">
    <property type="term" value="C:cytosol"/>
    <property type="evidence" value="ECO:0007669"/>
    <property type="project" value="TreeGrafter"/>
</dbReference>
<dbReference type="Pfam" id="PF03883">
    <property type="entry name" value="H2O2_YaaD"/>
    <property type="match status" value="1"/>
</dbReference>
<comment type="caution">
    <text evidence="2">The sequence shown here is derived from an EMBL/GenBank/DDBJ whole genome shotgun (WGS) entry which is preliminary data.</text>
</comment>
<proteinExistence type="inferred from homology"/>
<evidence type="ECO:0000313" key="3">
    <source>
        <dbReference type="Proteomes" id="UP000620139"/>
    </source>
</evidence>
<dbReference type="RefSeq" id="WP_198101115.1">
    <property type="nucleotide sequence ID" value="NZ_JAEDAL010000005.1"/>
</dbReference>
<gene>
    <name evidence="2" type="primary">yaaA</name>
    <name evidence="2" type="ORF">I7X43_11680</name>
</gene>
<dbReference type="Proteomes" id="UP000620139">
    <property type="component" value="Unassembled WGS sequence"/>
</dbReference>
<name>A0A931NDV8_9BURK</name>
<dbReference type="GO" id="GO:0033194">
    <property type="term" value="P:response to hydroperoxide"/>
    <property type="evidence" value="ECO:0007669"/>
    <property type="project" value="TreeGrafter"/>
</dbReference>
<evidence type="ECO:0000256" key="1">
    <source>
        <dbReference type="HAMAP-Rule" id="MF_00652"/>
    </source>
</evidence>
<sequence length="265" mass="29430">MLIVLSPAKSLDFDSPLPPTAVELAGDLTSPAYVAQSEVLVRQARELAIDGLAQLMEISPALATLNAQRFQVWTADADSPSARPAFWAFDGDVYDGLQARTLSAGALRWAQQHVRILSGLYGLLRPLDRMQPYRLEMGRALPTPAGRGLYRFWGDDLAEGLNQLGAANRAPLVVNLASQEYFKAVKRPALKLPVVDVVFEEVRAGQAKVISFFAKRARGLMARYVIEHRLDHPDALRSFDLEGYAWSRQQSTAARWVFQRENRGP</sequence>
<evidence type="ECO:0000313" key="2">
    <source>
        <dbReference type="EMBL" id="MBH9553502.1"/>
    </source>
</evidence>
<dbReference type="InterPro" id="IPR005583">
    <property type="entry name" value="YaaA"/>
</dbReference>